<protein>
    <submittedName>
        <fullName evidence="2">SPOR domain-containing protein</fullName>
    </submittedName>
</protein>
<name>A0A5J5IHQ9_9BACT</name>
<dbReference type="AlphaFoldDB" id="A0A5J5IHQ9"/>
<sequence length="151" mass="17761">MKQSFVFLFLSLLSYYSFAQLTDSSLGNKVLVHQDYRMEILARKEADINTAILKAQSRIAKGYRLMVLNTNDRVYAMKIRGELLQKYPEQKTYMWFANPYIKIKFGNFRTQDEAEPYRKAISKMLNGATIYYLPETIEVKPDKDFDPDNMQ</sequence>
<dbReference type="Proteomes" id="UP000326903">
    <property type="component" value="Unassembled WGS sequence"/>
</dbReference>
<gene>
    <name evidence="2" type="ORF">FW778_10290</name>
</gene>
<feature type="signal peptide" evidence="1">
    <location>
        <begin position="1"/>
        <end position="19"/>
    </location>
</feature>
<evidence type="ECO:0000256" key="1">
    <source>
        <dbReference type="SAM" id="SignalP"/>
    </source>
</evidence>
<reference evidence="2 3" key="1">
    <citation type="submission" date="2019-09" db="EMBL/GenBank/DDBJ databases">
        <title>Draft genome sequence of Ginsengibacter sp. BR5-29.</title>
        <authorList>
            <person name="Im W.-T."/>
        </authorList>
    </citation>
    <scope>NUCLEOTIDE SEQUENCE [LARGE SCALE GENOMIC DNA]</scope>
    <source>
        <strain evidence="2 3">BR5-29</strain>
    </source>
</reference>
<proteinExistence type="predicted"/>
<dbReference type="RefSeq" id="WP_150414622.1">
    <property type="nucleotide sequence ID" value="NZ_VYQF01000002.1"/>
</dbReference>
<comment type="caution">
    <text evidence="2">The sequence shown here is derived from an EMBL/GenBank/DDBJ whole genome shotgun (WGS) entry which is preliminary data.</text>
</comment>
<feature type="chain" id="PRO_5023808531" evidence="1">
    <location>
        <begin position="20"/>
        <end position="151"/>
    </location>
</feature>
<evidence type="ECO:0000313" key="2">
    <source>
        <dbReference type="EMBL" id="KAA9039213.1"/>
    </source>
</evidence>
<dbReference type="EMBL" id="VYQF01000002">
    <property type="protein sequence ID" value="KAA9039213.1"/>
    <property type="molecule type" value="Genomic_DNA"/>
</dbReference>
<evidence type="ECO:0000313" key="3">
    <source>
        <dbReference type="Proteomes" id="UP000326903"/>
    </source>
</evidence>
<keyword evidence="3" id="KW-1185">Reference proteome</keyword>
<organism evidence="2 3">
    <name type="scientific">Ginsengibacter hankyongi</name>
    <dbReference type="NCBI Taxonomy" id="2607284"/>
    <lineage>
        <taxon>Bacteria</taxon>
        <taxon>Pseudomonadati</taxon>
        <taxon>Bacteroidota</taxon>
        <taxon>Chitinophagia</taxon>
        <taxon>Chitinophagales</taxon>
        <taxon>Chitinophagaceae</taxon>
        <taxon>Ginsengibacter</taxon>
    </lineage>
</organism>
<keyword evidence="1" id="KW-0732">Signal</keyword>
<accession>A0A5J5IHQ9</accession>